<keyword evidence="2" id="KW-0812">Transmembrane</keyword>
<dbReference type="Proteomes" id="UP000324832">
    <property type="component" value="Unassembled WGS sequence"/>
</dbReference>
<feature type="transmembrane region" description="Helical" evidence="2">
    <location>
        <begin position="121"/>
        <end position="139"/>
    </location>
</feature>
<proteinExistence type="predicted"/>
<sequence length="219" mass="22941">MKLALAIVIVRKVRRAGAGVFLEPGGVRLRPAAVSEPGGARVLWRMSAGTGADERGGDAPSGKGGEGGAGERGSGAAAALQRNWCLGLRALELVLSVTAVGLLTGALSWPQVVAGHRHIALMYSTYSSYVIICGVLVGARLLGEAGGWRSSLAFSVVGAAMFTAAAGVVFFDWHRSYYANLRPNKEAYDLLLSSGVFSVINAAVFLVHAFLTFRKEADY</sequence>
<dbReference type="PANTHER" id="PTHR36692:SF2">
    <property type="entry name" value="GEO12064P1"/>
    <property type="match status" value="1"/>
</dbReference>
<evidence type="ECO:0000313" key="4">
    <source>
        <dbReference type="Proteomes" id="UP000324832"/>
    </source>
</evidence>
<organism evidence="3 4">
    <name type="scientific">Leptidea sinapis</name>
    <dbReference type="NCBI Taxonomy" id="189913"/>
    <lineage>
        <taxon>Eukaryota</taxon>
        <taxon>Metazoa</taxon>
        <taxon>Ecdysozoa</taxon>
        <taxon>Arthropoda</taxon>
        <taxon>Hexapoda</taxon>
        <taxon>Insecta</taxon>
        <taxon>Pterygota</taxon>
        <taxon>Neoptera</taxon>
        <taxon>Endopterygota</taxon>
        <taxon>Lepidoptera</taxon>
        <taxon>Glossata</taxon>
        <taxon>Ditrysia</taxon>
        <taxon>Papilionoidea</taxon>
        <taxon>Pieridae</taxon>
        <taxon>Dismorphiinae</taxon>
        <taxon>Leptidea</taxon>
    </lineage>
</organism>
<reference evidence="3 4" key="1">
    <citation type="submission" date="2017-07" db="EMBL/GenBank/DDBJ databases">
        <authorList>
            <person name="Talla V."/>
            <person name="Backstrom N."/>
        </authorList>
    </citation>
    <scope>NUCLEOTIDE SEQUENCE [LARGE SCALE GENOMIC DNA]</scope>
</reference>
<keyword evidence="4" id="KW-1185">Reference proteome</keyword>
<protein>
    <recommendedName>
        <fullName evidence="5">MARVEL domain-containing protein</fullName>
    </recommendedName>
</protein>
<feature type="compositionally biased region" description="Gly residues" evidence="1">
    <location>
        <begin position="62"/>
        <end position="72"/>
    </location>
</feature>
<evidence type="ECO:0000313" key="3">
    <source>
        <dbReference type="EMBL" id="VVD03777.1"/>
    </source>
</evidence>
<feature type="transmembrane region" description="Helical" evidence="2">
    <location>
        <begin position="191"/>
        <end position="213"/>
    </location>
</feature>
<dbReference type="AlphaFoldDB" id="A0A5E4R1D5"/>
<feature type="transmembrane region" description="Helical" evidence="2">
    <location>
        <begin position="151"/>
        <end position="171"/>
    </location>
</feature>
<feature type="region of interest" description="Disordered" evidence="1">
    <location>
        <begin position="50"/>
        <end position="72"/>
    </location>
</feature>
<evidence type="ECO:0000256" key="1">
    <source>
        <dbReference type="SAM" id="MobiDB-lite"/>
    </source>
</evidence>
<evidence type="ECO:0000256" key="2">
    <source>
        <dbReference type="SAM" id="Phobius"/>
    </source>
</evidence>
<gene>
    <name evidence="3" type="ORF">LSINAPIS_LOCUS13695</name>
</gene>
<dbReference type="EMBL" id="FZQP02006799">
    <property type="protein sequence ID" value="VVD03777.1"/>
    <property type="molecule type" value="Genomic_DNA"/>
</dbReference>
<keyword evidence="2" id="KW-0472">Membrane</keyword>
<accession>A0A5E4R1D5</accession>
<evidence type="ECO:0008006" key="5">
    <source>
        <dbReference type="Google" id="ProtNLM"/>
    </source>
</evidence>
<dbReference type="GO" id="GO:0019991">
    <property type="term" value="P:septate junction assembly"/>
    <property type="evidence" value="ECO:0007669"/>
    <property type="project" value="InterPro"/>
</dbReference>
<name>A0A5E4R1D5_9NEOP</name>
<keyword evidence="2" id="KW-1133">Transmembrane helix</keyword>
<dbReference type="PANTHER" id="PTHR36692">
    <property type="entry name" value="PROTEIN SNAKESKIN"/>
    <property type="match status" value="1"/>
</dbReference>
<feature type="transmembrane region" description="Helical" evidence="2">
    <location>
        <begin position="90"/>
        <end position="109"/>
    </location>
</feature>
<dbReference type="InterPro" id="IPR038976">
    <property type="entry name" value="Ssk"/>
</dbReference>
<dbReference type="GO" id="GO:0005886">
    <property type="term" value="C:plasma membrane"/>
    <property type="evidence" value="ECO:0007669"/>
    <property type="project" value="TreeGrafter"/>
</dbReference>